<gene>
    <name evidence="2" type="ORF">Tci_063304</name>
</gene>
<accession>A0A6L2NYX8</accession>
<proteinExistence type="predicted"/>
<evidence type="ECO:0000313" key="2">
    <source>
        <dbReference type="EMBL" id="GEU91326.1"/>
    </source>
</evidence>
<reference evidence="2" key="1">
    <citation type="journal article" date="2019" name="Sci. Rep.">
        <title>Draft genome of Tanacetum cinerariifolium, the natural source of mosquito coil.</title>
        <authorList>
            <person name="Yamashiro T."/>
            <person name="Shiraishi A."/>
            <person name="Satake H."/>
            <person name="Nakayama K."/>
        </authorList>
    </citation>
    <scope>NUCLEOTIDE SEQUENCE</scope>
</reference>
<feature type="transmembrane region" description="Helical" evidence="1">
    <location>
        <begin position="57"/>
        <end position="77"/>
    </location>
</feature>
<evidence type="ECO:0000256" key="1">
    <source>
        <dbReference type="SAM" id="Phobius"/>
    </source>
</evidence>
<keyword evidence="1" id="KW-1133">Transmembrane helix</keyword>
<keyword evidence="1" id="KW-0812">Transmembrane</keyword>
<protein>
    <submittedName>
        <fullName evidence="2">Uncharacterized protein</fullName>
    </submittedName>
</protein>
<keyword evidence="1" id="KW-0472">Membrane</keyword>
<comment type="caution">
    <text evidence="2">The sequence shown here is derived from an EMBL/GenBank/DDBJ whole genome shotgun (WGS) entry which is preliminary data.</text>
</comment>
<dbReference type="EMBL" id="BKCJ010010381">
    <property type="protein sequence ID" value="GEU91326.1"/>
    <property type="molecule type" value="Genomic_DNA"/>
</dbReference>
<sequence length="98" mass="10730">MSKQKPEYVMGTVNGNIRGVCSACEPGGKEGQPLFAPVELCYVALSYFRLEIMALRIGIWISLVLFRTMEYVIISIVSGSSRANFGSCQSSANMIQTL</sequence>
<organism evidence="2">
    <name type="scientific">Tanacetum cinerariifolium</name>
    <name type="common">Dalmatian daisy</name>
    <name type="synonym">Chrysanthemum cinerariifolium</name>
    <dbReference type="NCBI Taxonomy" id="118510"/>
    <lineage>
        <taxon>Eukaryota</taxon>
        <taxon>Viridiplantae</taxon>
        <taxon>Streptophyta</taxon>
        <taxon>Embryophyta</taxon>
        <taxon>Tracheophyta</taxon>
        <taxon>Spermatophyta</taxon>
        <taxon>Magnoliopsida</taxon>
        <taxon>eudicotyledons</taxon>
        <taxon>Gunneridae</taxon>
        <taxon>Pentapetalae</taxon>
        <taxon>asterids</taxon>
        <taxon>campanulids</taxon>
        <taxon>Asterales</taxon>
        <taxon>Asteraceae</taxon>
        <taxon>Asteroideae</taxon>
        <taxon>Anthemideae</taxon>
        <taxon>Anthemidinae</taxon>
        <taxon>Tanacetum</taxon>
    </lineage>
</organism>
<dbReference type="AlphaFoldDB" id="A0A6L2NYX8"/>
<name>A0A6L2NYX8_TANCI</name>